<accession>A0ACC0QBH4</accession>
<keyword evidence="2" id="KW-1185">Reference proteome</keyword>
<dbReference type="Proteomes" id="UP001062846">
    <property type="component" value="Chromosome 1"/>
</dbReference>
<name>A0ACC0QBH4_RHOML</name>
<sequence length="115" mass="13085">MADEARSEGTVRWFDDHKCFGFFRDLNDDDILLNDVVTDFDLASLDIIPTMAAVNDDSSKLDEERRSWLIVSAPLGFLWDGDTGTPNLGRRDGATDLGEGERWCYRFVSRVSLYE</sequence>
<proteinExistence type="predicted"/>
<evidence type="ECO:0000313" key="2">
    <source>
        <dbReference type="Proteomes" id="UP001062846"/>
    </source>
</evidence>
<evidence type="ECO:0000313" key="1">
    <source>
        <dbReference type="EMBL" id="KAI8574819.1"/>
    </source>
</evidence>
<protein>
    <submittedName>
        <fullName evidence="1">Uncharacterized protein</fullName>
    </submittedName>
</protein>
<gene>
    <name evidence="1" type="ORF">RHMOL_Rhmol01G0383300</name>
</gene>
<organism evidence="1 2">
    <name type="scientific">Rhododendron molle</name>
    <name type="common">Chinese azalea</name>
    <name type="synonym">Azalea mollis</name>
    <dbReference type="NCBI Taxonomy" id="49168"/>
    <lineage>
        <taxon>Eukaryota</taxon>
        <taxon>Viridiplantae</taxon>
        <taxon>Streptophyta</taxon>
        <taxon>Embryophyta</taxon>
        <taxon>Tracheophyta</taxon>
        <taxon>Spermatophyta</taxon>
        <taxon>Magnoliopsida</taxon>
        <taxon>eudicotyledons</taxon>
        <taxon>Gunneridae</taxon>
        <taxon>Pentapetalae</taxon>
        <taxon>asterids</taxon>
        <taxon>Ericales</taxon>
        <taxon>Ericaceae</taxon>
        <taxon>Ericoideae</taxon>
        <taxon>Rhodoreae</taxon>
        <taxon>Rhododendron</taxon>
    </lineage>
</organism>
<comment type="caution">
    <text evidence="1">The sequence shown here is derived from an EMBL/GenBank/DDBJ whole genome shotgun (WGS) entry which is preliminary data.</text>
</comment>
<dbReference type="EMBL" id="CM046388">
    <property type="protein sequence ID" value="KAI8574819.1"/>
    <property type="molecule type" value="Genomic_DNA"/>
</dbReference>
<reference evidence="1" key="1">
    <citation type="submission" date="2022-02" db="EMBL/GenBank/DDBJ databases">
        <title>Plant Genome Project.</title>
        <authorList>
            <person name="Zhang R.-G."/>
        </authorList>
    </citation>
    <scope>NUCLEOTIDE SEQUENCE</scope>
    <source>
        <strain evidence="1">AT1</strain>
    </source>
</reference>